<feature type="domain" description="LexA repressor DNA-binding" evidence="15">
    <location>
        <begin position="44"/>
        <end position="105"/>
    </location>
</feature>
<dbReference type="InterPro" id="IPR036390">
    <property type="entry name" value="WH_DNA-bd_sf"/>
</dbReference>
<keyword evidence="6 12" id="KW-0068">Autocatalytic cleavage</keyword>
<evidence type="ECO:0000256" key="3">
    <source>
        <dbReference type="ARBA" id="ARBA00022705"/>
    </source>
</evidence>
<dbReference type="GO" id="GO:0006281">
    <property type="term" value="P:DNA repair"/>
    <property type="evidence" value="ECO:0007669"/>
    <property type="project" value="UniProtKB-UniRule"/>
</dbReference>
<dbReference type="InterPro" id="IPR006199">
    <property type="entry name" value="LexA_DNA-bd_dom"/>
</dbReference>
<dbReference type="MEROPS" id="S24.001"/>
<comment type="function">
    <text evidence="12">Represses a number of genes involved in the response to DNA damage (SOS response), including recA and lexA. In the presence of single-stranded DNA, RecA interacts with LexA causing an autocatalytic cleavage which disrupts the DNA-binding part of LexA, leading to derepression of the SOS regulon and eventually DNA repair.</text>
</comment>
<evidence type="ECO:0000259" key="15">
    <source>
        <dbReference type="Pfam" id="PF01726"/>
    </source>
</evidence>
<evidence type="ECO:0000256" key="1">
    <source>
        <dbReference type="ARBA" id="ARBA00007484"/>
    </source>
</evidence>
<keyword evidence="8 12" id="KW-0238">DNA-binding</keyword>
<dbReference type="SUPFAM" id="SSF51306">
    <property type="entry name" value="LexA/Signal peptidase"/>
    <property type="match status" value="1"/>
</dbReference>
<keyword evidence="3 12" id="KW-0235">DNA replication</keyword>
<comment type="similarity">
    <text evidence="1 12 13">Belongs to the peptidase S24 family.</text>
</comment>
<dbReference type="Proteomes" id="UP000006447">
    <property type="component" value="Unassembled WGS sequence"/>
</dbReference>
<dbReference type="InterPro" id="IPR039418">
    <property type="entry name" value="LexA-like"/>
</dbReference>
<keyword evidence="7 12" id="KW-0805">Transcription regulation</keyword>
<evidence type="ECO:0000256" key="9">
    <source>
        <dbReference type="ARBA" id="ARBA00023163"/>
    </source>
</evidence>
<dbReference type="PANTHER" id="PTHR33516">
    <property type="entry name" value="LEXA REPRESSOR"/>
    <property type="match status" value="1"/>
</dbReference>
<keyword evidence="10 12" id="KW-0234">DNA repair</keyword>
<dbReference type="InterPro" id="IPR036286">
    <property type="entry name" value="LexA/Signal_pep-like_sf"/>
</dbReference>
<evidence type="ECO:0000256" key="11">
    <source>
        <dbReference type="ARBA" id="ARBA00023236"/>
    </source>
</evidence>
<dbReference type="Gene3D" id="2.10.109.10">
    <property type="entry name" value="Umud Fragment, subunit A"/>
    <property type="match status" value="1"/>
</dbReference>
<dbReference type="Gene3D" id="1.10.10.10">
    <property type="entry name" value="Winged helix-like DNA-binding domain superfamily/Winged helix DNA-binding domain"/>
    <property type="match status" value="1"/>
</dbReference>
<comment type="subunit">
    <text evidence="12">Homodimer.</text>
</comment>
<dbReference type="InterPro" id="IPR050077">
    <property type="entry name" value="LexA_repressor"/>
</dbReference>
<evidence type="ECO:0000256" key="13">
    <source>
        <dbReference type="RuleBase" id="RU003991"/>
    </source>
</evidence>
<accession>I0WYR5</accession>
<dbReference type="AlphaFoldDB" id="I0WYR5"/>
<comment type="caution">
    <text evidence="16">The sequence shown here is derived from an EMBL/GenBank/DDBJ whole genome shotgun (WGS) entry which is preliminary data.</text>
</comment>
<organism evidence="16 17">
    <name type="scientific">Rhodococcus opacus RKJ300 = JCM 13270</name>
    <dbReference type="NCBI Taxonomy" id="1165867"/>
    <lineage>
        <taxon>Bacteria</taxon>
        <taxon>Bacillati</taxon>
        <taxon>Actinomycetota</taxon>
        <taxon>Actinomycetes</taxon>
        <taxon>Mycobacteriales</taxon>
        <taxon>Nocardiaceae</taxon>
        <taxon>Rhodococcus</taxon>
    </lineage>
</organism>
<dbReference type="NCBIfam" id="TIGR00498">
    <property type="entry name" value="lexA"/>
    <property type="match status" value="1"/>
</dbReference>
<sequence>MGRGDPAPGPHAYTVHEGAVVTPYHSSVTDYDDLDMFGGLDASTLPSRQQRVLATIRDWVAAHGCTPSTRQIGDAVGLRSTSSVSKHLKSLEEKGFLRRGTAMARQLDVRPFLAEATRGRSSDNNVTVPVVGDIAAGAPILAEEHADEILTLPRELVGSGTVFGLRVRGESMIDAAICDGDVVVVRRQDEAHSGEIVAAMIDGEATVKVLRRRDGHVFLEPRNPAYAVIDGDDAVVLGKVVSVMRRI</sequence>
<feature type="active site" description="For autocatalytic cleavage activity" evidence="12">
    <location>
        <position position="208"/>
    </location>
</feature>
<dbReference type="FunFam" id="2.10.109.10:FF:000001">
    <property type="entry name" value="LexA repressor"/>
    <property type="match status" value="1"/>
</dbReference>
<dbReference type="GO" id="GO:0004252">
    <property type="term" value="F:serine-type endopeptidase activity"/>
    <property type="evidence" value="ECO:0007669"/>
    <property type="project" value="UniProtKB-UniRule"/>
</dbReference>
<dbReference type="PATRIC" id="fig|1165867.3.peg.605"/>
<proteinExistence type="inferred from homology"/>
<dbReference type="GO" id="GO:0006260">
    <property type="term" value="P:DNA replication"/>
    <property type="evidence" value="ECO:0007669"/>
    <property type="project" value="UniProtKB-UniRule"/>
</dbReference>
<comment type="catalytic activity">
    <reaction evidence="12">
        <text>Hydrolysis of Ala-|-Gly bond in repressor LexA.</text>
        <dbReference type="EC" id="3.4.21.88"/>
    </reaction>
</comment>
<dbReference type="GO" id="GO:0045892">
    <property type="term" value="P:negative regulation of DNA-templated transcription"/>
    <property type="evidence" value="ECO:0007669"/>
    <property type="project" value="UniProtKB-UniRule"/>
</dbReference>
<dbReference type="SUPFAM" id="SSF46785">
    <property type="entry name" value="Winged helix' DNA-binding domain"/>
    <property type="match status" value="1"/>
</dbReference>
<feature type="domain" description="Peptidase S24/S26A/S26B/S26C" evidence="14">
    <location>
        <begin position="129"/>
        <end position="241"/>
    </location>
</feature>
<evidence type="ECO:0000256" key="6">
    <source>
        <dbReference type="ARBA" id="ARBA00022813"/>
    </source>
</evidence>
<evidence type="ECO:0000256" key="4">
    <source>
        <dbReference type="ARBA" id="ARBA00022763"/>
    </source>
</evidence>
<dbReference type="InterPro" id="IPR015927">
    <property type="entry name" value="Peptidase_S24_S26A/B/C"/>
</dbReference>
<evidence type="ECO:0000256" key="7">
    <source>
        <dbReference type="ARBA" id="ARBA00023015"/>
    </source>
</evidence>
<dbReference type="GO" id="GO:0009432">
    <property type="term" value="P:SOS response"/>
    <property type="evidence" value="ECO:0007669"/>
    <property type="project" value="UniProtKB-UniRule"/>
</dbReference>
<dbReference type="InterPro" id="IPR006197">
    <property type="entry name" value="Peptidase_S24_LexA"/>
</dbReference>
<reference evidence="16 17" key="1">
    <citation type="journal article" date="2012" name="J. Bacteriol.">
        <title>Draft genome sequence of the nitrophenol-degrading actinomycete Rhodococcus imtechensis RKJ300.</title>
        <authorList>
            <person name="Vikram S."/>
            <person name="Kumar S."/>
            <person name="Subramanian S."/>
            <person name="Raghava G.P."/>
        </authorList>
    </citation>
    <scope>NUCLEOTIDE SEQUENCE [LARGE SCALE GENOMIC DNA]</scope>
    <source>
        <strain evidence="16 17">RKJ300</strain>
    </source>
</reference>
<dbReference type="GO" id="GO:0003677">
    <property type="term" value="F:DNA binding"/>
    <property type="evidence" value="ECO:0007669"/>
    <property type="project" value="UniProtKB-UniRule"/>
</dbReference>
<keyword evidence="11 12" id="KW-0742">SOS response</keyword>
<dbReference type="CDD" id="cd06529">
    <property type="entry name" value="S24_LexA-like"/>
    <property type="match status" value="1"/>
</dbReference>
<protein>
    <recommendedName>
        <fullName evidence="12">LexA repressor</fullName>
        <ecNumber evidence="12">3.4.21.88</ecNumber>
    </recommendedName>
</protein>
<feature type="site" description="Cleavage; by autolysis" evidence="12">
    <location>
        <begin position="136"/>
        <end position="137"/>
    </location>
</feature>
<keyword evidence="5 12" id="KW-0378">Hydrolase</keyword>
<evidence type="ECO:0000313" key="16">
    <source>
        <dbReference type="EMBL" id="EID81531.1"/>
    </source>
</evidence>
<keyword evidence="4 12" id="KW-0227">DNA damage</keyword>
<name>I0WYR5_RHOOP</name>
<feature type="DNA-binding region" description="H-T-H motif" evidence="12">
    <location>
        <begin position="69"/>
        <end position="89"/>
    </location>
</feature>
<gene>
    <name evidence="12" type="primary">lexA</name>
    <name evidence="16" type="ORF">W59_03016</name>
</gene>
<dbReference type="InterPro" id="IPR006200">
    <property type="entry name" value="LexA"/>
</dbReference>
<dbReference type="HAMAP" id="MF_00015">
    <property type="entry name" value="LexA"/>
    <property type="match status" value="1"/>
</dbReference>
<dbReference type="EMBL" id="AJJH01000015">
    <property type="protein sequence ID" value="EID81531.1"/>
    <property type="molecule type" value="Genomic_DNA"/>
</dbReference>
<keyword evidence="2 12" id="KW-0678">Repressor</keyword>
<dbReference type="EC" id="3.4.21.88" evidence="12"/>
<dbReference type="InterPro" id="IPR036388">
    <property type="entry name" value="WH-like_DNA-bd_sf"/>
</dbReference>
<evidence type="ECO:0000256" key="8">
    <source>
        <dbReference type="ARBA" id="ARBA00023125"/>
    </source>
</evidence>
<evidence type="ECO:0000256" key="2">
    <source>
        <dbReference type="ARBA" id="ARBA00022491"/>
    </source>
</evidence>
<evidence type="ECO:0000313" key="17">
    <source>
        <dbReference type="Proteomes" id="UP000006447"/>
    </source>
</evidence>
<evidence type="ECO:0000259" key="14">
    <source>
        <dbReference type="Pfam" id="PF00717"/>
    </source>
</evidence>
<dbReference type="Pfam" id="PF01726">
    <property type="entry name" value="LexA_DNA_bind"/>
    <property type="match status" value="1"/>
</dbReference>
<dbReference type="Pfam" id="PF00717">
    <property type="entry name" value="Peptidase_S24"/>
    <property type="match status" value="1"/>
</dbReference>
<dbReference type="GO" id="GO:0006508">
    <property type="term" value="P:proteolysis"/>
    <property type="evidence" value="ECO:0007669"/>
    <property type="project" value="InterPro"/>
</dbReference>
<evidence type="ECO:0000256" key="10">
    <source>
        <dbReference type="ARBA" id="ARBA00023204"/>
    </source>
</evidence>
<keyword evidence="9 12" id="KW-0804">Transcription</keyword>
<feature type="active site" description="For autocatalytic cleavage activity" evidence="12">
    <location>
        <position position="171"/>
    </location>
</feature>
<evidence type="ECO:0000256" key="5">
    <source>
        <dbReference type="ARBA" id="ARBA00022801"/>
    </source>
</evidence>
<evidence type="ECO:0000256" key="12">
    <source>
        <dbReference type="HAMAP-Rule" id="MF_00015"/>
    </source>
</evidence>
<dbReference type="PANTHER" id="PTHR33516:SF2">
    <property type="entry name" value="LEXA REPRESSOR-RELATED"/>
    <property type="match status" value="1"/>
</dbReference>
<dbReference type="PRINTS" id="PR00726">
    <property type="entry name" value="LEXASERPTASE"/>
</dbReference>